<dbReference type="Gene3D" id="2.30.290.10">
    <property type="entry name" value="BH3618-like"/>
    <property type="match status" value="1"/>
</dbReference>
<dbReference type="AlphaFoldDB" id="F4LIW5"/>
<comment type="similarity">
    <text evidence="4">Belongs to the FliW family.</text>
</comment>
<keyword evidence="1 4" id="KW-0963">Cytoplasm</keyword>
<gene>
    <name evidence="4" type="primary">fliW</name>
    <name evidence="5" type="ordered locus">Trebr_1854</name>
</gene>
<dbReference type="eggNOG" id="COG1699">
    <property type="taxonomic scope" value="Bacteria"/>
</dbReference>
<comment type="function">
    <text evidence="4">Acts as an anti-CsrA protein, binds CsrA and prevents it from repressing translation of its target genes, one of which is flagellin. Binds to flagellin and participates in the assembly of the flagellum.</text>
</comment>
<dbReference type="HAMAP" id="MF_01185">
    <property type="entry name" value="FliW"/>
    <property type="match status" value="1"/>
</dbReference>
<dbReference type="STRING" id="906968.Trebr_1854"/>
<comment type="subunit">
    <text evidence="4">Interacts with translational regulator CsrA and flagellin(s).</text>
</comment>
<accession>F4LIW5</accession>
<keyword evidence="5" id="KW-0966">Cell projection</keyword>
<name>F4LIW5_TREBD</name>
<dbReference type="PANTHER" id="PTHR39190">
    <property type="entry name" value="FLAGELLAR ASSEMBLY FACTOR FLIW"/>
    <property type="match status" value="1"/>
</dbReference>
<dbReference type="OrthoDB" id="9801235at2"/>
<reference evidence="6" key="1">
    <citation type="submission" date="2011-04" db="EMBL/GenBank/DDBJ databases">
        <title>The complete genome of Treponema brennaborense DSM 12168.</title>
        <authorList>
            <person name="Lucas S."/>
            <person name="Han J."/>
            <person name="Lapidus A."/>
            <person name="Bruce D."/>
            <person name="Goodwin L."/>
            <person name="Pitluck S."/>
            <person name="Peters L."/>
            <person name="Kyrpides N."/>
            <person name="Mavromatis K."/>
            <person name="Ivanova N."/>
            <person name="Mikhailova N."/>
            <person name="Pagani I."/>
            <person name="Teshima H."/>
            <person name="Detter J.C."/>
            <person name="Tapia R."/>
            <person name="Han C."/>
            <person name="Land M."/>
            <person name="Hauser L."/>
            <person name="Markowitz V."/>
            <person name="Cheng J.-F."/>
            <person name="Hugenholtz P."/>
            <person name="Woyke T."/>
            <person name="Wu D."/>
            <person name="Gronow S."/>
            <person name="Wellnitz S."/>
            <person name="Brambilla E."/>
            <person name="Klenk H.-P."/>
            <person name="Eisen J.A."/>
        </authorList>
    </citation>
    <scope>NUCLEOTIDE SEQUENCE [LARGE SCALE GENOMIC DNA]</scope>
    <source>
        <strain evidence="6">DSM 12168 / CIP 105900 / DD5/3</strain>
    </source>
</reference>
<dbReference type="Proteomes" id="UP000006546">
    <property type="component" value="Chromosome"/>
</dbReference>
<dbReference type="NCBIfam" id="NF009793">
    <property type="entry name" value="PRK13285.1-1"/>
    <property type="match status" value="1"/>
</dbReference>
<dbReference type="GO" id="GO:0006417">
    <property type="term" value="P:regulation of translation"/>
    <property type="evidence" value="ECO:0007669"/>
    <property type="project" value="UniProtKB-KW"/>
</dbReference>
<evidence type="ECO:0000256" key="2">
    <source>
        <dbReference type="ARBA" id="ARBA00022795"/>
    </source>
</evidence>
<dbReference type="InterPro" id="IPR003775">
    <property type="entry name" value="Flagellar_assembly_factor_FliW"/>
</dbReference>
<dbReference type="PANTHER" id="PTHR39190:SF1">
    <property type="entry name" value="FLAGELLAR ASSEMBLY FACTOR FLIW"/>
    <property type="match status" value="1"/>
</dbReference>
<sequence>MEVETKAQGTVCVDESQNLSFPAGLFGFESYTEFVLFESEYKPFFWLQSVQDKSLAFLVVDPFLICSEYELDVDDKTLAEIGVKSPSDVFVLAIVTVPPNGTPVTVNLQGPLIVNKRNKNCLQVILSDPQWGTKHDILAEMKKRGNLC</sequence>
<evidence type="ECO:0000256" key="4">
    <source>
        <dbReference type="HAMAP-Rule" id="MF_01185"/>
    </source>
</evidence>
<keyword evidence="4" id="KW-0143">Chaperone</keyword>
<evidence type="ECO:0000313" key="5">
    <source>
        <dbReference type="EMBL" id="AEE17274.1"/>
    </source>
</evidence>
<dbReference type="RefSeq" id="WP_013758978.1">
    <property type="nucleotide sequence ID" value="NC_015500.1"/>
</dbReference>
<comment type="subcellular location">
    <subcellularLocation>
        <location evidence="4">Cytoplasm</location>
    </subcellularLocation>
</comment>
<keyword evidence="6" id="KW-1185">Reference proteome</keyword>
<proteinExistence type="inferred from homology"/>
<evidence type="ECO:0000313" key="6">
    <source>
        <dbReference type="Proteomes" id="UP000006546"/>
    </source>
</evidence>
<keyword evidence="3 4" id="KW-0810">Translation regulation</keyword>
<dbReference type="EMBL" id="CP002696">
    <property type="protein sequence ID" value="AEE17274.1"/>
    <property type="molecule type" value="Genomic_DNA"/>
</dbReference>
<dbReference type="KEGG" id="tbe:Trebr_1854"/>
<dbReference type="Pfam" id="PF02623">
    <property type="entry name" value="FliW"/>
    <property type="match status" value="1"/>
</dbReference>
<dbReference type="GO" id="GO:0044780">
    <property type="term" value="P:bacterial-type flagellum assembly"/>
    <property type="evidence" value="ECO:0007669"/>
    <property type="project" value="UniProtKB-UniRule"/>
</dbReference>
<protein>
    <recommendedName>
        <fullName evidence="4">Flagellar assembly factor FliW</fullName>
    </recommendedName>
</protein>
<keyword evidence="5" id="KW-0969">Cilium</keyword>
<evidence type="ECO:0000256" key="3">
    <source>
        <dbReference type="ARBA" id="ARBA00022845"/>
    </source>
</evidence>
<keyword evidence="2 4" id="KW-1005">Bacterial flagellum biogenesis</keyword>
<dbReference type="SUPFAM" id="SSF141457">
    <property type="entry name" value="BH3618-like"/>
    <property type="match status" value="1"/>
</dbReference>
<organism evidence="5 6">
    <name type="scientific">Treponema brennaborense (strain DSM 12168 / CIP 105900 / DD5/3)</name>
    <dbReference type="NCBI Taxonomy" id="906968"/>
    <lineage>
        <taxon>Bacteria</taxon>
        <taxon>Pseudomonadati</taxon>
        <taxon>Spirochaetota</taxon>
        <taxon>Spirochaetia</taxon>
        <taxon>Spirochaetales</taxon>
        <taxon>Treponemataceae</taxon>
        <taxon>Treponema</taxon>
    </lineage>
</organism>
<dbReference type="GO" id="GO:0005737">
    <property type="term" value="C:cytoplasm"/>
    <property type="evidence" value="ECO:0007669"/>
    <property type="project" value="UniProtKB-SubCell"/>
</dbReference>
<dbReference type="InterPro" id="IPR024046">
    <property type="entry name" value="Flagellar_assmbl_FliW_dom_sf"/>
</dbReference>
<dbReference type="HOGENOM" id="CLU_112356_0_2_12"/>
<evidence type="ECO:0000256" key="1">
    <source>
        <dbReference type="ARBA" id="ARBA00022490"/>
    </source>
</evidence>
<keyword evidence="5" id="KW-0282">Flagellum</keyword>